<evidence type="ECO:0000259" key="3">
    <source>
        <dbReference type="Pfam" id="PF05368"/>
    </source>
</evidence>
<dbReference type="AlphaFoldDB" id="A0AAD6EHE0"/>
<accession>A0AAD6EHE0</accession>
<name>A0AAD6EHE0_9EURO</name>
<evidence type="ECO:0000313" key="4">
    <source>
        <dbReference type="EMBL" id="KAJ5617300.1"/>
    </source>
</evidence>
<dbReference type="RefSeq" id="XP_056758467.1">
    <property type="nucleotide sequence ID" value="XM_056893472.1"/>
</dbReference>
<reference evidence="4" key="2">
    <citation type="submission" date="2023-01" db="EMBL/GenBank/DDBJ databases">
        <authorList>
            <person name="Petersen C."/>
        </authorList>
    </citation>
    <scope>NUCLEOTIDE SEQUENCE</scope>
    <source>
        <strain evidence="4">IBT 12815</strain>
    </source>
</reference>
<dbReference type="InterPro" id="IPR036291">
    <property type="entry name" value="NAD(P)-bd_dom_sf"/>
</dbReference>
<dbReference type="EMBL" id="JAQJAE010000001">
    <property type="protein sequence ID" value="KAJ5617300.1"/>
    <property type="molecule type" value="Genomic_DNA"/>
</dbReference>
<sequence>MSKIFVVFGATGNQGGSVIDSILSDPELSRDFRIRGVTRNPDSARATNLKGKGVEMVAADLSNPTSLARALEKAHTVFLVTNFWEYLDRDVETTQGKNVANACSSTGVQHLICSTAVNVTEASQGRLTHVKHFDSKADIEQYVREKQLPATFVHTGFYMSNAFTQSIIRKQPANTYVLAIPVGNEAVLPMFDAAADTGKFVKVAIKNRPAMLGRQIFACAGYYRPSQLAQEFAEVMGKHTELVRLTEEEYKAYVIPSSFGQEAYETYLLMVDPGYYVGKGLGESLELLDEKPTSWKEFVHKNKHKFA</sequence>
<reference evidence="4" key="1">
    <citation type="journal article" date="2023" name="IMA Fungus">
        <title>Comparative genomic study of the Penicillium genus elucidates a diverse pangenome and 15 lateral gene transfer events.</title>
        <authorList>
            <person name="Petersen C."/>
            <person name="Sorensen T."/>
            <person name="Nielsen M.R."/>
            <person name="Sondergaard T.E."/>
            <person name="Sorensen J.L."/>
            <person name="Fitzpatrick D.A."/>
            <person name="Frisvad J.C."/>
            <person name="Nielsen K.L."/>
        </authorList>
    </citation>
    <scope>NUCLEOTIDE SEQUENCE</scope>
    <source>
        <strain evidence="4">IBT 12815</strain>
    </source>
</reference>
<dbReference type="InterPro" id="IPR051164">
    <property type="entry name" value="NmrA-like_oxidored"/>
</dbReference>
<keyword evidence="2" id="KW-0521">NADP</keyword>
<dbReference type="Pfam" id="PF05368">
    <property type="entry name" value="NmrA"/>
    <property type="match status" value="1"/>
</dbReference>
<gene>
    <name evidence="4" type="ORF">N7537_002414</name>
</gene>
<dbReference type="GO" id="GO:0005634">
    <property type="term" value="C:nucleus"/>
    <property type="evidence" value="ECO:0007669"/>
    <property type="project" value="TreeGrafter"/>
</dbReference>
<feature type="domain" description="NmrA-like" evidence="3">
    <location>
        <begin position="2"/>
        <end position="298"/>
    </location>
</feature>
<organism evidence="4 5">
    <name type="scientific">Penicillium hordei</name>
    <dbReference type="NCBI Taxonomy" id="40994"/>
    <lineage>
        <taxon>Eukaryota</taxon>
        <taxon>Fungi</taxon>
        <taxon>Dikarya</taxon>
        <taxon>Ascomycota</taxon>
        <taxon>Pezizomycotina</taxon>
        <taxon>Eurotiomycetes</taxon>
        <taxon>Eurotiomycetidae</taxon>
        <taxon>Eurotiales</taxon>
        <taxon>Aspergillaceae</taxon>
        <taxon>Penicillium</taxon>
    </lineage>
</organism>
<dbReference type="Gene3D" id="3.90.25.10">
    <property type="entry name" value="UDP-galactose 4-epimerase, domain 1"/>
    <property type="match status" value="1"/>
</dbReference>
<dbReference type="InterPro" id="IPR008030">
    <property type="entry name" value="NmrA-like"/>
</dbReference>
<dbReference type="GeneID" id="81583714"/>
<evidence type="ECO:0000313" key="5">
    <source>
        <dbReference type="Proteomes" id="UP001213799"/>
    </source>
</evidence>
<dbReference type="CDD" id="cd05251">
    <property type="entry name" value="NmrA_like_SDR_a"/>
    <property type="match status" value="1"/>
</dbReference>
<proteinExistence type="inferred from homology"/>
<dbReference type="PANTHER" id="PTHR42748">
    <property type="entry name" value="NITROGEN METABOLITE REPRESSION PROTEIN NMRA FAMILY MEMBER"/>
    <property type="match status" value="1"/>
</dbReference>
<keyword evidence="5" id="KW-1185">Reference proteome</keyword>
<comment type="caution">
    <text evidence="4">The sequence shown here is derived from an EMBL/GenBank/DDBJ whole genome shotgun (WGS) entry which is preliminary data.</text>
</comment>
<dbReference type="Proteomes" id="UP001213799">
    <property type="component" value="Unassembled WGS sequence"/>
</dbReference>
<protein>
    <recommendedName>
        <fullName evidence="3">NmrA-like domain-containing protein</fullName>
    </recommendedName>
</protein>
<dbReference type="SUPFAM" id="SSF51735">
    <property type="entry name" value="NAD(P)-binding Rossmann-fold domains"/>
    <property type="match status" value="1"/>
</dbReference>
<comment type="similarity">
    <text evidence="1">Belongs to the NmrA-type oxidoreductase family.</text>
</comment>
<dbReference type="PANTHER" id="PTHR42748:SF31">
    <property type="entry name" value="NMRA-LIKE DOMAIN-CONTAINING PROTEIN-RELATED"/>
    <property type="match status" value="1"/>
</dbReference>
<evidence type="ECO:0000256" key="1">
    <source>
        <dbReference type="ARBA" id="ARBA00006328"/>
    </source>
</evidence>
<dbReference type="Gene3D" id="3.40.50.720">
    <property type="entry name" value="NAD(P)-binding Rossmann-like Domain"/>
    <property type="match status" value="1"/>
</dbReference>
<evidence type="ECO:0000256" key="2">
    <source>
        <dbReference type="ARBA" id="ARBA00022857"/>
    </source>
</evidence>